<dbReference type="InterPro" id="IPR001387">
    <property type="entry name" value="Cro/C1-type_HTH"/>
</dbReference>
<dbReference type="EMBL" id="BAAAFZ010000004">
    <property type="protein sequence ID" value="GAA0567624.1"/>
    <property type="molecule type" value="Genomic_DNA"/>
</dbReference>
<proteinExistence type="predicted"/>
<protein>
    <submittedName>
        <fullName evidence="2">Helix-turn-helix transcriptional regulator</fullName>
    </submittedName>
</protein>
<dbReference type="Proteomes" id="UP001501588">
    <property type="component" value="Unassembled WGS sequence"/>
</dbReference>
<sequence>MATATVLHPDPTDARLPIGERLRAWRQRRRRSQLDLALDAEVSQRHLSFVESGRAAPSREMVLRLAAALDVPLRERNALLLAAGYAPVYPERPLGAPDMAAARDAVERILRAHMPFPALAIDRHWNIVAANEAVAPLLAGVEDPALVAPLVNGMRLSLHPRGLAPRIANLPRWRAHLLERLRRQVDASGDRKLAALLEEVRSFGAGAAEEPGAEAADDGIAVPMELDTPRGRLSFLSTTMVFGTPVEVTLSELAIEAFYPADARTAALLAGR</sequence>
<evidence type="ECO:0000313" key="3">
    <source>
        <dbReference type="Proteomes" id="UP001501588"/>
    </source>
</evidence>
<dbReference type="PROSITE" id="PS50943">
    <property type="entry name" value="HTH_CROC1"/>
    <property type="match status" value="1"/>
</dbReference>
<organism evidence="2 3">
    <name type="scientific">Craurococcus roseus</name>
    <dbReference type="NCBI Taxonomy" id="77585"/>
    <lineage>
        <taxon>Bacteria</taxon>
        <taxon>Pseudomonadati</taxon>
        <taxon>Pseudomonadota</taxon>
        <taxon>Alphaproteobacteria</taxon>
        <taxon>Acetobacterales</taxon>
        <taxon>Acetobacteraceae</taxon>
        <taxon>Craurococcus</taxon>
    </lineage>
</organism>
<gene>
    <name evidence="2" type="ORF">GCM10009416_02060</name>
</gene>
<dbReference type="PANTHER" id="PTHR35010:SF4">
    <property type="entry name" value="BLL5781 PROTEIN"/>
    <property type="match status" value="1"/>
</dbReference>
<dbReference type="Gene3D" id="3.30.450.180">
    <property type="match status" value="1"/>
</dbReference>
<name>A0ABN1EIY7_9PROT</name>
<accession>A0ABN1EIY7</accession>
<evidence type="ECO:0000313" key="2">
    <source>
        <dbReference type="EMBL" id="GAA0567624.1"/>
    </source>
</evidence>
<feature type="domain" description="HTH cro/C1-type" evidence="1">
    <location>
        <begin position="22"/>
        <end position="76"/>
    </location>
</feature>
<dbReference type="SMART" id="SM00530">
    <property type="entry name" value="HTH_XRE"/>
    <property type="match status" value="1"/>
</dbReference>
<dbReference type="Pfam" id="PF01381">
    <property type="entry name" value="HTH_3"/>
    <property type="match status" value="1"/>
</dbReference>
<reference evidence="2 3" key="1">
    <citation type="journal article" date="2019" name="Int. J. Syst. Evol. Microbiol.">
        <title>The Global Catalogue of Microorganisms (GCM) 10K type strain sequencing project: providing services to taxonomists for standard genome sequencing and annotation.</title>
        <authorList>
            <consortium name="The Broad Institute Genomics Platform"/>
            <consortium name="The Broad Institute Genome Sequencing Center for Infectious Disease"/>
            <person name="Wu L."/>
            <person name="Ma J."/>
        </authorList>
    </citation>
    <scope>NUCLEOTIDE SEQUENCE [LARGE SCALE GENOMIC DNA]</scope>
    <source>
        <strain evidence="2 3">JCM 9933</strain>
    </source>
</reference>
<dbReference type="InterPro" id="IPR041413">
    <property type="entry name" value="MLTR_LBD"/>
</dbReference>
<dbReference type="RefSeq" id="WP_343893271.1">
    <property type="nucleotide sequence ID" value="NZ_BAAAFZ010000004.1"/>
</dbReference>
<evidence type="ECO:0000259" key="1">
    <source>
        <dbReference type="PROSITE" id="PS50943"/>
    </source>
</evidence>
<dbReference type="PANTHER" id="PTHR35010">
    <property type="entry name" value="BLL4672 PROTEIN-RELATED"/>
    <property type="match status" value="1"/>
</dbReference>
<comment type="caution">
    <text evidence="2">The sequence shown here is derived from an EMBL/GenBank/DDBJ whole genome shotgun (WGS) entry which is preliminary data.</text>
</comment>
<dbReference type="CDD" id="cd00093">
    <property type="entry name" value="HTH_XRE"/>
    <property type="match status" value="1"/>
</dbReference>
<keyword evidence="3" id="KW-1185">Reference proteome</keyword>
<dbReference type="Gene3D" id="1.10.260.40">
    <property type="entry name" value="lambda repressor-like DNA-binding domains"/>
    <property type="match status" value="1"/>
</dbReference>
<dbReference type="SUPFAM" id="SSF47413">
    <property type="entry name" value="lambda repressor-like DNA-binding domains"/>
    <property type="match status" value="1"/>
</dbReference>
<dbReference type="InterPro" id="IPR010982">
    <property type="entry name" value="Lambda_DNA-bd_dom_sf"/>
</dbReference>
<dbReference type="Pfam" id="PF17765">
    <property type="entry name" value="MLTR_LBD"/>
    <property type="match status" value="1"/>
</dbReference>